<dbReference type="GeneID" id="91088642"/>
<name>A0AAJ8JVK6_9TREE</name>
<dbReference type="Gene3D" id="3.90.550.50">
    <property type="match status" value="1"/>
</dbReference>
<evidence type="ECO:0000256" key="2">
    <source>
        <dbReference type="ARBA" id="ARBA00008661"/>
    </source>
</evidence>
<keyword evidence="8 10" id="KW-0333">Golgi apparatus</keyword>
<evidence type="ECO:0000256" key="4">
    <source>
        <dbReference type="ARBA" id="ARBA00022679"/>
    </source>
</evidence>
<evidence type="ECO:0000256" key="5">
    <source>
        <dbReference type="ARBA" id="ARBA00022692"/>
    </source>
</evidence>
<reference evidence="11" key="1">
    <citation type="submission" date="2016-06" db="EMBL/GenBank/DDBJ databases">
        <authorList>
            <person name="Cuomo C."/>
            <person name="Litvintseva A."/>
            <person name="Heitman J."/>
            <person name="Chen Y."/>
            <person name="Sun S."/>
            <person name="Springer D."/>
            <person name="Dromer F."/>
            <person name="Young S."/>
            <person name="Zeng Q."/>
            <person name="Chapman S."/>
            <person name="Gujja S."/>
            <person name="Saif S."/>
            <person name="Birren B."/>
        </authorList>
    </citation>
    <scope>NUCLEOTIDE SEQUENCE</scope>
    <source>
        <strain evidence="11">CBS 7841</strain>
    </source>
</reference>
<keyword evidence="12" id="KW-1185">Reference proteome</keyword>
<accession>A0AAJ8JVK6</accession>
<evidence type="ECO:0000313" key="12">
    <source>
        <dbReference type="Proteomes" id="UP000094043"/>
    </source>
</evidence>
<keyword evidence="3 10" id="KW-0328">Glycosyltransferase</keyword>
<dbReference type="KEGG" id="cdep:91088642"/>
<dbReference type="Proteomes" id="UP000094043">
    <property type="component" value="Chromosome 5"/>
</dbReference>
<reference evidence="11" key="3">
    <citation type="submission" date="2024-01" db="EMBL/GenBank/DDBJ databases">
        <authorList>
            <person name="Coelho M.A."/>
            <person name="David-Palma M."/>
            <person name="Shea T."/>
            <person name="Sun S."/>
            <person name="Cuomo C.A."/>
            <person name="Heitman J."/>
        </authorList>
    </citation>
    <scope>NUCLEOTIDE SEQUENCE</scope>
    <source>
        <strain evidence="11">CBS 7841</strain>
    </source>
</reference>
<dbReference type="AlphaFoldDB" id="A0AAJ8JVK6"/>
<dbReference type="GO" id="GO:0016758">
    <property type="term" value="F:hexosyltransferase activity"/>
    <property type="evidence" value="ECO:0007669"/>
    <property type="project" value="InterPro"/>
</dbReference>
<dbReference type="GO" id="GO:0051072">
    <property type="term" value="P:4,6-pyruvylated galactose residue biosynthetic process"/>
    <property type="evidence" value="ECO:0007669"/>
    <property type="project" value="TreeGrafter"/>
</dbReference>
<keyword evidence="9" id="KW-0472">Membrane</keyword>
<dbReference type="PANTHER" id="PTHR11214">
    <property type="entry name" value="BETA-1,3-N-ACETYLGLUCOSAMINYLTRANSFERASE"/>
    <property type="match status" value="1"/>
</dbReference>
<keyword evidence="6" id="KW-0735">Signal-anchor</keyword>
<comment type="similarity">
    <text evidence="2 10">Belongs to the glycosyltransferase 31 family.</text>
</comment>
<dbReference type="EC" id="2.4.1.-" evidence="10"/>
<reference evidence="11" key="2">
    <citation type="journal article" date="2022" name="Elife">
        <title>Obligate sexual reproduction of a homothallic fungus closely related to the Cryptococcus pathogenic species complex.</title>
        <authorList>
            <person name="Passer A.R."/>
            <person name="Clancey S.A."/>
            <person name="Shea T."/>
            <person name="David-Palma M."/>
            <person name="Averette A.F."/>
            <person name="Boekhout T."/>
            <person name="Porcel B.M."/>
            <person name="Nowrousian M."/>
            <person name="Cuomo C.A."/>
            <person name="Sun S."/>
            <person name="Heitman J."/>
            <person name="Coelho M.A."/>
        </authorList>
    </citation>
    <scope>NUCLEOTIDE SEQUENCE</scope>
    <source>
        <strain evidence="11">CBS 7841</strain>
    </source>
</reference>
<dbReference type="EMBL" id="CP143788">
    <property type="protein sequence ID" value="WVN89214.1"/>
    <property type="molecule type" value="Genomic_DNA"/>
</dbReference>
<keyword evidence="4" id="KW-0808">Transferase</keyword>
<sequence>MLQPLIAPYVGMPKGETPSIHIVEVLKQSTWPGEWPIPALTPAEWVNGELVSPALLMLHIFSMPTTKARLRRDLIRHHSTLETIPEAYRHLIEVKFVLGKPPPGHAIYDEKEALEIDREEKLYGDLVRLEGLRGGENMNEGKSLEWLRWVGRRKRVGLWVLKCDDDTFPILPNLLPFLLKQDPANPSYVGTGLGRSTKYHHYFEGMMYGFSWGVVKTLAMTDIPEDYQYRQWHEDASIGELLFSLPLSPSAPKSCFQSPRTSQLAQYKGAFTHSPKSPDPCTGLRRLDLWDKLRNWHREFFRRADQGAVGWHWLKDDAQYIDAYETAKRELEKIGRWKWDVPSGWKSSLQR</sequence>
<evidence type="ECO:0000256" key="10">
    <source>
        <dbReference type="RuleBase" id="RU363063"/>
    </source>
</evidence>
<gene>
    <name evidence="11" type="ORF">L203_104432</name>
</gene>
<evidence type="ECO:0000313" key="11">
    <source>
        <dbReference type="EMBL" id="WVN89214.1"/>
    </source>
</evidence>
<dbReference type="InterPro" id="IPR002659">
    <property type="entry name" value="Glyco_trans_31"/>
</dbReference>
<organism evidence="11 12">
    <name type="scientific">Cryptococcus depauperatus CBS 7841</name>
    <dbReference type="NCBI Taxonomy" id="1295531"/>
    <lineage>
        <taxon>Eukaryota</taxon>
        <taxon>Fungi</taxon>
        <taxon>Dikarya</taxon>
        <taxon>Basidiomycota</taxon>
        <taxon>Agaricomycotina</taxon>
        <taxon>Tremellomycetes</taxon>
        <taxon>Tremellales</taxon>
        <taxon>Cryptococcaceae</taxon>
        <taxon>Cryptococcus</taxon>
    </lineage>
</organism>
<evidence type="ECO:0000256" key="7">
    <source>
        <dbReference type="ARBA" id="ARBA00022989"/>
    </source>
</evidence>
<protein>
    <recommendedName>
        <fullName evidence="10">Hexosyltransferase</fullName>
        <ecNumber evidence="10">2.4.1.-</ecNumber>
    </recommendedName>
</protein>
<dbReference type="GO" id="GO:0000139">
    <property type="term" value="C:Golgi membrane"/>
    <property type="evidence" value="ECO:0007669"/>
    <property type="project" value="UniProtKB-SubCell"/>
</dbReference>
<dbReference type="PANTHER" id="PTHR11214:SF351">
    <property type="entry name" value="BETA-1,3-GALACTOSYLTRANSFERASE PVG3"/>
    <property type="match status" value="1"/>
</dbReference>
<comment type="subcellular location">
    <subcellularLocation>
        <location evidence="1 10">Golgi apparatus membrane</location>
        <topology evidence="1 10">Single-pass type II membrane protein</topology>
    </subcellularLocation>
</comment>
<evidence type="ECO:0000256" key="1">
    <source>
        <dbReference type="ARBA" id="ARBA00004323"/>
    </source>
</evidence>
<evidence type="ECO:0000256" key="9">
    <source>
        <dbReference type="ARBA" id="ARBA00023136"/>
    </source>
</evidence>
<evidence type="ECO:0000256" key="8">
    <source>
        <dbReference type="ARBA" id="ARBA00023034"/>
    </source>
</evidence>
<evidence type="ECO:0000256" key="3">
    <source>
        <dbReference type="ARBA" id="ARBA00022676"/>
    </source>
</evidence>
<keyword evidence="5" id="KW-0812">Transmembrane</keyword>
<proteinExistence type="inferred from homology"/>
<evidence type="ECO:0000256" key="6">
    <source>
        <dbReference type="ARBA" id="ARBA00022968"/>
    </source>
</evidence>
<dbReference type="RefSeq" id="XP_066069914.1">
    <property type="nucleotide sequence ID" value="XM_066213817.1"/>
</dbReference>
<keyword evidence="7" id="KW-1133">Transmembrane helix</keyword>